<gene>
    <name evidence="2" type="ORF">FHR32_002096</name>
</gene>
<organism evidence="2 3">
    <name type="scientific">Streptosporangium album</name>
    <dbReference type="NCBI Taxonomy" id="47479"/>
    <lineage>
        <taxon>Bacteria</taxon>
        <taxon>Bacillati</taxon>
        <taxon>Actinomycetota</taxon>
        <taxon>Actinomycetes</taxon>
        <taxon>Streptosporangiales</taxon>
        <taxon>Streptosporangiaceae</taxon>
        <taxon>Streptosporangium</taxon>
    </lineage>
</organism>
<feature type="compositionally biased region" description="Gly residues" evidence="1">
    <location>
        <begin position="53"/>
        <end position="63"/>
    </location>
</feature>
<feature type="region of interest" description="Disordered" evidence="1">
    <location>
        <begin position="43"/>
        <end position="63"/>
    </location>
</feature>
<comment type="caution">
    <text evidence="2">The sequence shown here is derived from an EMBL/GenBank/DDBJ whole genome shotgun (WGS) entry which is preliminary data.</text>
</comment>
<evidence type="ECO:0000256" key="1">
    <source>
        <dbReference type="SAM" id="MobiDB-lite"/>
    </source>
</evidence>
<evidence type="ECO:0000313" key="2">
    <source>
        <dbReference type="EMBL" id="MBB4937791.1"/>
    </source>
</evidence>
<protein>
    <submittedName>
        <fullName evidence="2">Uncharacterized protein</fullName>
    </submittedName>
</protein>
<sequence>MFATCPSATALMAVIRKSRAAMSCRPVGTFSVPAVAHVAPLSSDTRRVSQVDGPGGLAGQARS</sequence>
<evidence type="ECO:0000313" key="3">
    <source>
        <dbReference type="Proteomes" id="UP000534286"/>
    </source>
</evidence>
<dbReference type="EMBL" id="JACHJU010000001">
    <property type="protein sequence ID" value="MBB4937791.1"/>
    <property type="molecule type" value="Genomic_DNA"/>
</dbReference>
<reference evidence="2 3" key="1">
    <citation type="submission" date="2020-08" db="EMBL/GenBank/DDBJ databases">
        <title>Sequencing the genomes of 1000 actinobacteria strains.</title>
        <authorList>
            <person name="Klenk H.-P."/>
        </authorList>
    </citation>
    <scope>NUCLEOTIDE SEQUENCE [LARGE SCALE GENOMIC DNA]</scope>
    <source>
        <strain evidence="2 3">DSM 43023</strain>
    </source>
</reference>
<dbReference type="Proteomes" id="UP000534286">
    <property type="component" value="Unassembled WGS sequence"/>
</dbReference>
<accession>A0A7W7RTA9</accession>
<proteinExistence type="predicted"/>
<dbReference type="AlphaFoldDB" id="A0A7W7RTA9"/>
<name>A0A7W7RTA9_9ACTN</name>
<keyword evidence="3" id="KW-1185">Reference proteome</keyword>